<dbReference type="InterPro" id="IPR037523">
    <property type="entry name" value="VOC_core"/>
</dbReference>
<proteinExistence type="predicted"/>
<feature type="domain" description="VOC" evidence="1">
    <location>
        <begin position="112"/>
        <end position="224"/>
    </location>
</feature>
<dbReference type="Gene3D" id="3.10.180.10">
    <property type="entry name" value="2,3-Dihydroxybiphenyl 1,2-Dioxygenase, domain 1"/>
    <property type="match status" value="1"/>
</dbReference>
<dbReference type="EMBL" id="CP125942">
    <property type="protein sequence ID" value="XAO44849.1"/>
    <property type="molecule type" value="Genomic_DNA"/>
</dbReference>
<dbReference type="InterPro" id="IPR029068">
    <property type="entry name" value="Glyas_Bleomycin-R_OHBP_Dase"/>
</dbReference>
<accession>A0AAU6WBG5</accession>
<dbReference type="PANTHER" id="PTHR35908:SF1">
    <property type="entry name" value="CONSERVED PROTEIN"/>
    <property type="match status" value="1"/>
</dbReference>
<reference evidence="2 3" key="1">
    <citation type="submission" date="2023-05" db="EMBL/GenBank/DDBJ databases">
        <title>Glutamicibacter sp. B1, complete genome.</title>
        <authorList>
            <person name="Long Y.H."/>
            <person name="Fang T."/>
            <person name="Li X.Y."/>
        </authorList>
    </citation>
    <scope>NUCLEOTIDE SEQUENCE [LARGE SCALE GENOMIC DNA]</scope>
    <source>
        <strain evidence="2 3">B1</strain>
    </source>
</reference>
<evidence type="ECO:0000313" key="2">
    <source>
        <dbReference type="EMBL" id="XAO44849.1"/>
    </source>
</evidence>
<keyword evidence="3" id="KW-1185">Reference proteome</keyword>
<name>A0AAU6WBG5_9MICC</name>
<organism evidence="2 3">
    <name type="scientific">Glutamicibacter ectropisis</name>
    <dbReference type="NCBI Taxonomy" id="3046593"/>
    <lineage>
        <taxon>Bacteria</taxon>
        <taxon>Bacillati</taxon>
        <taxon>Actinomycetota</taxon>
        <taxon>Actinomycetes</taxon>
        <taxon>Micrococcales</taxon>
        <taxon>Micrococcaceae</taxon>
        <taxon>Glutamicibacter</taxon>
    </lineage>
</organism>
<evidence type="ECO:0000259" key="1">
    <source>
        <dbReference type="PROSITE" id="PS51819"/>
    </source>
</evidence>
<dbReference type="PANTHER" id="PTHR35908">
    <property type="entry name" value="HYPOTHETICAL FUSION PROTEIN"/>
    <property type="match status" value="1"/>
</dbReference>
<gene>
    <name evidence="2" type="ORF">QMQ05_10820</name>
</gene>
<dbReference type="Pfam" id="PF18029">
    <property type="entry name" value="Glyoxalase_6"/>
    <property type="match status" value="1"/>
</dbReference>
<sequence>MFWENLVFDAKMPHEHGKYWEKLLSSETLTDNEGGFETRLRFSPERYLDLCFPLVGNPEPHAQRVFPVLDAADKSVALEVEGVKLAREELVDIAGRGYFTSSDPAQTPRTTWLAAVEVHSAEPERDAKFWAILTGFHRSNSVPTVITHPSGIGPAIMLVHETTPKSAAKSSVHLDLRLEAGDDINQILNLIQEHGGIELKHEWGTVPWRVFLDPSGNEFCILPALAGDI</sequence>
<protein>
    <submittedName>
        <fullName evidence="2">VOC family protein</fullName>
    </submittedName>
</protein>
<dbReference type="RefSeq" id="WP_345469951.1">
    <property type="nucleotide sequence ID" value="NZ_CP125942.1"/>
</dbReference>
<dbReference type="AlphaFoldDB" id="A0AAU6WBG5"/>
<dbReference type="KEGG" id="gey:QMQ05_10820"/>
<evidence type="ECO:0000313" key="3">
    <source>
        <dbReference type="Proteomes" id="UP001486888"/>
    </source>
</evidence>
<dbReference type="InterPro" id="IPR041581">
    <property type="entry name" value="Glyoxalase_6"/>
</dbReference>
<dbReference type="Proteomes" id="UP001486888">
    <property type="component" value="Chromosome"/>
</dbReference>
<dbReference type="PROSITE" id="PS51819">
    <property type="entry name" value="VOC"/>
    <property type="match status" value="1"/>
</dbReference>
<dbReference type="SUPFAM" id="SSF54593">
    <property type="entry name" value="Glyoxalase/Bleomycin resistance protein/Dihydroxybiphenyl dioxygenase"/>
    <property type="match status" value="1"/>
</dbReference>